<organism evidence="3 4">
    <name type="scientific">Halteria grandinella</name>
    <dbReference type="NCBI Taxonomy" id="5974"/>
    <lineage>
        <taxon>Eukaryota</taxon>
        <taxon>Sar</taxon>
        <taxon>Alveolata</taxon>
        <taxon>Ciliophora</taxon>
        <taxon>Intramacronucleata</taxon>
        <taxon>Spirotrichea</taxon>
        <taxon>Stichotrichia</taxon>
        <taxon>Sporadotrichida</taxon>
        <taxon>Halteriidae</taxon>
        <taxon>Halteria</taxon>
    </lineage>
</organism>
<dbReference type="Pfam" id="PF01965">
    <property type="entry name" value="DJ-1_PfpI"/>
    <property type="match status" value="1"/>
</dbReference>
<sequence length="194" mass="21550">MVKRVILLSGDFTENMELFAPLHALQMLGIEVSTVCPGKKKGEKVSTAVHDFEQWQTYTEKQGHQLTLNASWEEVFQTYKEYDGLWIPGGRAPEYLRMNPEVLEVANYFKESGKPLAAICHGPQILVACGGLQGRKLTAYPAQEIEVKLAGAEWVKTDFDQAIVDGNIVTGPAWSANPAVLKHFIELLGVKICF</sequence>
<dbReference type="PROSITE" id="PS51276">
    <property type="entry name" value="PEPTIDASE_C56_PFPI"/>
    <property type="match status" value="1"/>
</dbReference>
<dbReference type="AlphaFoldDB" id="A0A8J8SYL1"/>
<dbReference type="OrthoDB" id="543156at2759"/>
<dbReference type="InterPro" id="IPR002818">
    <property type="entry name" value="DJ-1/PfpI"/>
</dbReference>
<dbReference type="InterPro" id="IPR006286">
    <property type="entry name" value="C56_PfpI-like"/>
</dbReference>
<name>A0A8J8SYL1_HALGN</name>
<evidence type="ECO:0000259" key="2">
    <source>
        <dbReference type="Pfam" id="PF01965"/>
    </source>
</evidence>
<evidence type="ECO:0000256" key="1">
    <source>
        <dbReference type="ARBA" id="ARBA00008542"/>
    </source>
</evidence>
<dbReference type="NCBIfam" id="TIGR01382">
    <property type="entry name" value="PfpI"/>
    <property type="match status" value="1"/>
</dbReference>
<comment type="caution">
    <text evidence="3">The sequence shown here is derived from an EMBL/GenBank/DDBJ whole genome shotgun (WGS) entry which is preliminary data.</text>
</comment>
<dbReference type="PANTHER" id="PTHR42733:SF2">
    <property type="entry name" value="DJ-1_THIJ_PFPI FAMILY PROTEIN"/>
    <property type="match status" value="1"/>
</dbReference>
<accession>A0A8J8SYL1</accession>
<gene>
    <name evidence="3" type="ORF">FGO68_gene935</name>
</gene>
<keyword evidence="4" id="KW-1185">Reference proteome</keyword>
<dbReference type="Gene3D" id="3.40.50.880">
    <property type="match status" value="1"/>
</dbReference>
<reference evidence="3" key="1">
    <citation type="submission" date="2019-06" db="EMBL/GenBank/DDBJ databases">
        <authorList>
            <person name="Zheng W."/>
        </authorList>
    </citation>
    <scope>NUCLEOTIDE SEQUENCE</scope>
    <source>
        <strain evidence="3">QDHG01</strain>
    </source>
</reference>
<dbReference type="Proteomes" id="UP000785679">
    <property type="component" value="Unassembled WGS sequence"/>
</dbReference>
<evidence type="ECO:0000313" key="3">
    <source>
        <dbReference type="EMBL" id="TNV75647.1"/>
    </source>
</evidence>
<dbReference type="SUPFAM" id="SSF52317">
    <property type="entry name" value="Class I glutamine amidotransferase-like"/>
    <property type="match status" value="1"/>
</dbReference>
<dbReference type="CDD" id="cd03169">
    <property type="entry name" value="GATase1_PfpI_1"/>
    <property type="match status" value="1"/>
</dbReference>
<dbReference type="InterPro" id="IPR029062">
    <property type="entry name" value="Class_I_gatase-like"/>
</dbReference>
<proteinExistence type="inferred from homology"/>
<comment type="similarity">
    <text evidence="1">Belongs to the peptidase C56 family.</text>
</comment>
<feature type="domain" description="DJ-1/PfpI" evidence="2">
    <location>
        <begin position="3"/>
        <end position="186"/>
    </location>
</feature>
<dbReference type="EMBL" id="RRYP01015142">
    <property type="protein sequence ID" value="TNV75647.1"/>
    <property type="molecule type" value="Genomic_DNA"/>
</dbReference>
<evidence type="ECO:0000313" key="4">
    <source>
        <dbReference type="Proteomes" id="UP000785679"/>
    </source>
</evidence>
<protein>
    <recommendedName>
        <fullName evidence="2">DJ-1/PfpI domain-containing protein</fullName>
    </recommendedName>
</protein>
<dbReference type="PANTHER" id="PTHR42733">
    <property type="entry name" value="DJ-1 PROTEIN"/>
    <property type="match status" value="1"/>
</dbReference>